<dbReference type="Pfam" id="PF19916">
    <property type="entry name" value="VMAP-M0"/>
    <property type="match status" value="1"/>
</dbReference>
<keyword evidence="3" id="KW-1185">Reference proteome</keyword>
<organism evidence="2 3">
    <name type="scientific">Actinophytocola algeriensis</name>
    <dbReference type="NCBI Taxonomy" id="1768010"/>
    <lineage>
        <taxon>Bacteria</taxon>
        <taxon>Bacillati</taxon>
        <taxon>Actinomycetota</taxon>
        <taxon>Actinomycetes</taxon>
        <taxon>Pseudonocardiales</taxon>
        <taxon>Pseudonocardiaceae</taxon>
    </lineage>
</organism>
<dbReference type="AlphaFoldDB" id="A0A7W7QCX4"/>
<evidence type="ECO:0000313" key="2">
    <source>
        <dbReference type="EMBL" id="MBB4910969.1"/>
    </source>
</evidence>
<comment type="caution">
    <text evidence="2">The sequence shown here is derived from an EMBL/GenBank/DDBJ whole genome shotgun (WGS) entry which is preliminary data.</text>
</comment>
<dbReference type="Proteomes" id="UP000520767">
    <property type="component" value="Unassembled WGS sequence"/>
</dbReference>
<dbReference type="EMBL" id="JACHJQ010000008">
    <property type="protein sequence ID" value="MBB4910969.1"/>
    <property type="molecule type" value="Genomic_DNA"/>
</dbReference>
<sequence>METLNADETGLPRPIVFVEHLAAGGPPELATELRWWCDLQAGRLNVITELQLMRREFRAPPPGPAPNEPAYLVLLIRRLGLDGERYELRHWTQIDLSAGWRPTAGPDFTARWTRYGARSRW</sequence>
<accession>A0A7W7QCX4</accession>
<protein>
    <recommendedName>
        <fullName evidence="1">vWA-MoxR associated protein middle region 0 domain-containing protein</fullName>
    </recommendedName>
</protein>
<reference evidence="2 3" key="1">
    <citation type="submission" date="2020-08" db="EMBL/GenBank/DDBJ databases">
        <title>Genomic Encyclopedia of Type Strains, Phase III (KMG-III): the genomes of soil and plant-associated and newly described type strains.</title>
        <authorList>
            <person name="Whitman W."/>
        </authorList>
    </citation>
    <scope>NUCLEOTIDE SEQUENCE [LARGE SCALE GENOMIC DNA]</scope>
    <source>
        <strain evidence="2 3">CECT 8960</strain>
    </source>
</reference>
<gene>
    <name evidence="2" type="ORF">FHR82_007228</name>
</gene>
<proteinExistence type="predicted"/>
<name>A0A7W7QCX4_9PSEU</name>
<feature type="domain" description="vWA-MoxR associated protein middle region 0" evidence="1">
    <location>
        <begin position="1"/>
        <end position="54"/>
    </location>
</feature>
<evidence type="ECO:0000259" key="1">
    <source>
        <dbReference type="Pfam" id="PF19916"/>
    </source>
</evidence>
<evidence type="ECO:0000313" key="3">
    <source>
        <dbReference type="Proteomes" id="UP000520767"/>
    </source>
</evidence>
<dbReference type="InterPro" id="IPR045555">
    <property type="entry name" value="VMAP-M0"/>
</dbReference>